<evidence type="ECO:0000256" key="9">
    <source>
        <dbReference type="HAMAP-Rule" id="MF_00212"/>
    </source>
</evidence>
<evidence type="ECO:0000313" key="10">
    <source>
        <dbReference type="EMBL" id="RYB01703.1"/>
    </source>
</evidence>
<sequence>MMSATLGTFLKTLDPALDIAMFETLHDCAQESSGSWNNAGTGHAANCELNYTPQRPDGSVDIAKALEVNTEFDLSRQLWAFLVKQGAIPDPRAFIHPCPHMSFVWGAENVAFLKARYGEMSAHHCYEGMEYSEDGAKITEWAPLIMEGRAAGEPVAATRMVTGTDVAYGSLTHLLVKHLSEQPGFDVHYEHKVTGLDRDGDRWRVTVADMTDGSSSTVTAKFVFIGAGGGALPLLQKSGIPEGKGYGGFPVSGIWLRCDAEGLAERHHAKVYGKASSGSPPMSVPHLDLRIIDGRKSLLFGPYAGFSTRFLKHGKLTDLLGSLTHDNIVPLLDVARDNVPLSEYLVGQVMQSAAHQFDTLKQFFPRARRKDWREDVAGQRVQTIKPHMSTGWFKHEEGVLEFGTEIVKAEDKSIVALLGASPGASTAASIALDVIETCFGDRLTADGWMPKLKEMVPTYGIDLKTDADACRRTRADTAPVLRIDNV</sequence>
<dbReference type="SUPFAM" id="SSF51905">
    <property type="entry name" value="FAD/NAD(P)-binding domain"/>
    <property type="match status" value="1"/>
</dbReference>
<proteinExistence type="inferred from homology"/>
<dbReference type="PANTHER" id="PTHR43104:SF2">
    <property type="entry name" value="L-2-HYDROXYGLUTARATE DEHYDROGENASE, MITOCHONDRIAL"/>
    <property type="match status" value="1"/>
</dbReference>
<dbReference type="GO" id="GO:0047545">
    <property type="term" value="F:(S)-2-hydroxyglutarate dehydrogenase activity"/>
    <property type="evidence" value="ECO:0007669"/>
    <property type="project" value="TreeGrafter"/>
</dbReference>
<keyword evidence="11" id="KW-1185">Reference proteome</keyword>
<reference evidence="10 11" key="2">
    <citation type="submission" date="2019-02" db="EMBL/GenBank/DDBJ databases">
        <title>'Lichenibacterium ramalinii' gen. nov. sp. nov., 'Lichenibacterium minor' gen. nov. sp. nov.</title>
        <authorList>
            <person name="Pankratov T."/>
        </authorList>
    </citation>
    <scope>NUCLEOTIDE SEQUENCE [LARGE SCALE GENOMIC DNA]</scope>
    <source>
        <strain evidence="10 11">RmlP001</strain>
    </source>
</reference>
<dbReference type="PANTHER" id="PTHR43104">
    <property type="entry name" value="L-2-HYDROXYGLUTARATE DEHYDROGENASE, MITOCHONDRIAL"/>
    <property type="match status" value="1"/>
</dbReference>
<evidence type="ECO:0000256" key="5">
    <source>
        <dbReference type="ARBA" id="ARBA00022532"/>
    </source>
</evidence>
<dbReference type="EMBL" id="QYBC01000031">
    <property type="protein sequence ID" value="RYB01703.1"/>
    <property type="molecule type" value="Genomic_DNA"/>
</dbReference>
<evidence type="ECO:0000256" key="8">
    <source>
        <dbReference type="ARBA" id="ARBA00023002"/>
    </source>
</evidence>
<keyword evidence="7 9" id="KW-0274">FAD</keyword>
<comment type="similarity">
    <text evidence="4 9">Belongs to the MQO family.</text>
</comment>
<dbReference type="GO" id="GO:0008924">
    <property type="term" value="F:L-malate dehydrogenase (quinone) activity"/>
    <property type="evidence" value="ECO:0007669"/>
    <property type="project" value="UniProtKB-UniRule"/>
</dbReference>
<dbReference type="NCBIfam" id="NF003611">
    <property type="entry name" value="PRK05257.3-2"/>
    <property type="match status" value="1"/>
</dbReference>
<reference evidence="10 11" key="1">
    <citation type="submission" date="2018-09" db="EMBL/GenBank/DDBJ databases">
        <authorList>
            <person name="Grouzdev D.S."/>
            <person name="Krutkina M.S."/>
        </authorList>
    </citation>
    <scope>NUCLEOTIDE SEQUENCE [LARGE SCALE GENOMIC DNA]</scope>
    <source>
        <strain evidence="10 11">RmlP001</strain>
    </source>
</reference>
<keyword evidence="6 9" id="KW-0285">Flavoprotein</keyword>
<name>A0A4Q2R7H9_9HYPH</name>
<dbReference type="RefSeq" id="WP_129221943.1">
    <property type="nucleotide sequence ID" value="NZ_QYBC01000031.1"/>
</dbReference>
<dbReference type="GO" id="GO:0006099">
    <property type="term" value="P:tricarboxylic acid cycle"/>
    <property type="evidence" value="ECO:0007669"/>
    <property type="project" value="UniProtKB-UniRule"/>
</dbReference>
<dbReference type="InterPro" id="IPR006231">
    <property type="entry name" value="MQO"/>
</dbReference>
<dbReference type="NCBIfam" id="NF003608">
    <property type="entry name" value="PRK05257.2-4"/>
    <property type="match status" value="1"/>
</dbReference>
<dbReference type="NCBIfam" id="NF003606">
    <property type="entry name" value="PRK05257.2-1"/>
    <property type="match status" value="1"/>
</dbReference>
<dbReference type="HAMAP" id="MF_00212">
    <property type="entry name" value="MQO"/>
    <property type="match status" value="1"/>
</dbReference>
<evidence type="ECO:0000256" key="6">
    <source>
        <dbReference type="ARBA" id="ARBA00022630"/>
    </source>
</evidence>
<dbReference type="Pfam" id="PF06039">
    <property type="entry name" value="Mqo"/>
    <property type="match status" value="1"/>
</dbReference>
<comment type="catalytic activity">
    <reaction evidence="1 9">
        <text>(S)-malate + a quinone = a quinol + oxaloacetate</text>
        <dbReference type="Rhea" id="RHEA:46012"/>
        <dbReference type="ChEBI" id="CHEBI:15589"/>
        <dbReference type="ChEBI" id="CHEBI:16452"/>
        <dbReference type="ChEBI" id="CHEBI:24646"/>
        <dbReference type="ChEBI" id="CHEBI:132124"/>
        <dbReference type="EC" id="1.1.5.4"/>
    </reaction>
</comment>
<evidence type="ECO:0000256" key="3">
    <source>
        <dbReference type="ARBA" id="ARBA00005012"/>
    </source>
</evidence>
<comment type="caution">
    <text evidence="10">The sequence shown here is derived from an EMBL/GenBank/DDBJ whole genome shotgun (WGS) entry which is preliminary data.</text>
</comment>
<comment type="pathway">
    <text evidence="3 9">Carbohydrate metabolism; tricarboxylic acid cycle; oxaloacetate from (S)-malate (quinone route): step 1/1.</text>
</comment>
<dbReference type="NCBIfam" id="NF003603">
    <property type="entry name" value="PRK05257.1-1"/>
    <property type="match status" value="1"/>
</dbReference>
<accession>A0A4Q2R7H9</accession>
<dbReference type="UniPathway" id="UPA00223">
    <property type="reaction ID" value="UER01008"/>
</dbReference>
<dbReference type="InterPro" id="IPR036188">
    <property type="entry name" value="FAD/NAD-bd_sf"/>
</dbReference>
<keyword evidence="8 9" id="KW-0560">Oxidoreductase</keyword>
<comment type="cofactor">
    <cofactor evidence="2 9">
        <name>FAD</name>
        <dbReference type="ChEBI" id="CHEBI:57692"/>
    </cofactor>
</comment>
<dbReference type="EC" id="1.1.5.4" evidence="9"/>
<dbReference type="AlphaFoldDB" id="A0A4Q2R7H9"/>
<keyword evidence="5 9" id="KW-0816">Tricarboxylic acid cycle</keyword>
<evidence type="ECO:0000256" key="4">
    <source>
        <dbReference type="ARBA" id="ARBA00006389"/>
    </source>
</evidence>
<dbReference type="Proteomes" id="UP000289411">
    <property type="component" value="Unassembled WGS sequence"/>
</dbReference>
<evidence type="ECO:0000256" key="7">
    <source>
        <dbReference type="ARBA" id="ARBA00022827"/>
    </source>
</evidence>
<protein>
    <recommendedName>
        <fullName evidence="9">Probable malate:quinone oxidoreductase</fullName>
        <ecNumber evidence="9">1.1.5.4</ecNumber>
    </recommendedName>
    <alternativeName>
        <fullName evidence="9">MQO</fullName>
    </alternativeName>
    <alternativeName>
        <fullName evidence="9">Malate dehydrogenase [quinone]</fullName>
    </alternativeName>
</protein>
<dbReference type="NCBIfam" id="NF009875">
    <property type="entry name" value="PRK13339.1"/>
    <property type="match status" value="1"/>
</dbReference>
<dbReference type="Gene3D" id="3.50.50.60">
    <property type="entry name" value="FAD/NAD(P)-binding domain"/>
    <property type="match status" value="1"/>
</dbReference>
<evidence type="ECO:0000313" key="11">
    <source>
        <dbReference type="Proteomes" id="UP000289411"/>
    </source>
</evidence>
<dbReference type="OrthoDB" id="9763983at2"/>
<dbReference type="NCBIfam" id="TIGR01320">
    <property type="entry name" value="mal_quin_oxido"/>
    <property type="match status" value="1"/>
</dbReference>
<gene>
    <name evidence="9 10" type="primary">mqo</name>
    <name evidence="10" type="ORF">D3272_24795</name>
</gene>
<evidence type="ECO:0000256" key="1">
    <source>
        <dbReference type="ARBA" id="ARBA00001139"/>
    </source>
</evidence>
<organism evidence="10 11">
    <name type="scientific">Lichenibacterium ramalinae</name>
    <dbReference type="NCBI Taxonomy" id="2316527"/>
    <lineage>
        <taxon>Bacteria</taxon>
        <taxon>Pseudomonadati</taxon>
        <taxon>Pseudomonadota</taxon>
        <taxon>Alphaproteobacteria</taxon>
        <taxon>Hyphomicrobiales</taxon>
        <taxon>Lichenihabitantaceae</taxon>
        <taxon>Lichenibacterium</taxon>
    </lineage>
</organism>
<evidence type="ECO:0000256" key="2">
    <source>
        <dbReference type="ARBA" id="ARBA00001974"/>
    </source>
</evidence>